<feature type="compositionally biased region" description="Low complexity" evidence="3">
    <location>
        <begin position="595"/>
        <end position="605"/>
    </location>
</feature>
<dbReference type="KEGG" id="tsr:106547383"/>
<evidence type="ECO:0000256" key="1">
    <source>
        <dbReference type="ARBA" id="ARBA00004123"/>
    </source>
</evidence>
<dbReference type="PANTHER" id="PTHR15502">
    <property type="entry name" value="CALCINEURIN-BINDING PROTEIN CABIN 1-RELATED"/>
    <property type="match status" value="1"/>
</dbReference>
<dbReference type="GO" id="GO:0031491">
    <property type="term" value="F:nucleosome binding"/>
    <property type="evidence" value="ECO:0007669"/>
    <property type="project" value="TreeGrafter"/>
</dbReference>
<feature type="region of interest" description="Disordered" evidence="3">
    <location>
        <begin position="492"/>
        <end position="527"/>
    </location>
</feature>
<evidence type="ECO:0000256" key="2">
    <source>
        <dbReference type="ARBA" id="ARBA00023242"/>
    </source>
</evidence>
<feature type="compositionally biased region" description="Acidic residues" evidence="3">
    <location>
        <begin position="606"/>
        <end position="625"/>
    </location>
</feature>
<reference evidence="6" key="1">
    <citation type="submission" date="2025-08" db="UniProtKB">
        <authorList>
            <consortium name="RefSeq"/>
        </authorList>
    </citation>
    <scope>IDENTIFICATION</scope>
    <source>
        <tissue evidence="6">Skeletal muscle</tissue>
    </source>
</reference>
<evidence type="ECO:0000259" key="4">
    <source>
        <dbReference type="Pfam" id="PF09047"/>
    </source>
</evidence>
<evidence type="ECO:0000313" key="5">
    <source>
        <dbReference type="Proteomes" id="UP000504617"/>
    </source>
</evidence>
<dbReference type="AlphaFoldDB" id="A0A6I9Y0X2"/>
<name>A0A6I9Y0X2_9SAUR</name>
<feature type="region of interest" description="Disordered" evidence="3">
    <location>
        <begin position="248"/>
        <end position="281"/>
    </location>
</feature>
<dbReference type="GO" id="GO:0005634">
    <property type="term" value="C:nucleus"/>
    <property type="evidence" value="ECO:0007669"/>
    <property type="project" value="UniProtKB-SubCell"/>
</dbReference>
<keyword evidence="2" id="KW-0539">Nucleus</keyword>
<evidence type="ECO:0000256" key="3">
    <source>
        <dbReference type="SAM" id="MobiDB-lite"/>
    </source>
</evidence>
<feature type="compositionally biased region" description="Low complexity" evidence="3">
    <location>
        <begin position="401"/>
        <end position="416"/>
    </location>
</feature>
<dbReference type="OrthoDB" id="77564at2759"/>
<dbReference type="GeneID" id="106547383"/>
<proteinExistence type="predicted"/>
<feature type="region of interest" description="Disordered" evidence="3">
    <location>
        <begin position="212"/>
        <end position="233"/>
    </location>
</feature>
<feature type="region of interest" description="Disordered" evidence="3">
    <location>
        <begin position="344"/>
        <end position="462"/>
    </location>
</feature>
<keyword evidence="5" id="KW-1185">Reference proteome</keyword>
<dbReference type="RefSeq" id="XP_013920001.1">
    <property type="nucleotide sequence ID" value="XM_014064526.1"/>
</dbReference>
<dbReference type="InterPro" id="IPR015134">
    <property type="entry name" value="MEF2-bd"/>
</dbReference>
<feature type="region of interest" description="Disordered" evidence="3">
    <location>
        <begin position="595"/>
        <end position="625"/>
    </location>
</feature>
<comment type="subcellular location">
    <subcellularLocation>
        <location evidence="1">Nucleus</location>
    </subcellularLocation>
</comment>
<accession>A0A6I9Y0X2</accession>
<dbReference type="Proteomes" id="UP000504617">
    <property type="component" value="Unplaced"/>
</dbReference>
<protein>
    <submittedName>
        <fullName evidence="6">Calcineurin-binding protein cabin-1-like</fullName>
    </submittedName>
</protein>
<feature type="domain" description="Calcineurin-binding protein cabin-1 MEF2-binding" evidence="4">
    <location>
        <begin position="555"/>
        <end position="589"/>
    </location>
</feature>
<dbReference type="PANTHER" id="PTHR15502:SF7">
    <property type="entry name" value="CALCINEURIN-BINDING PROTEIN CABIN-1"/>
    <property type="match status" value="1"/>
</dbReference>
<evidence type="ECO:0000313" key="6">
    <source>
        <dbReference type="RefSeq" id="XP_013920001.1"/>
    </source>
</evidence>
<dbReference type="Pfam" id="PF09047">
    <property type="entry name" value="MEF2_binding"/>
    <property type="match status" value="1"/>
</dbReference>
<feature type="compositionally biased region" description="Basic and acidic residues" evidence="3">
    <location>
        <begin position="173"/>
        <end position="182"/>
    </location>
</feature>
<dbReference type="InterPro" id="IPR033053">
    <property type="entry name" value="Hir3/CABIN1"/>
</dbReference>
<gene>
    <name evidence="6" type="primary">LOC106547383</name>
</gene>
<dbReference type="GO" id="GO:0006325">
    <property type="term" value="P:chromatin organization"/>
    <property type="evidence" value="ECO:0007669"/>
    <property type="project" value="InterPro"/>
</dbReference>
<sequence length="625" mass="67584">MPAQGLFCERNKTNFFNGIWRIPVDEIDRPGSFASHMNRSIVLLLNVLSQLKDYPTLLKISSMLQRTPDQGKKYLRDADRQVLAQRAFVLTVMVLEDMLHELTEVSEDQSNQGCDILERRMTTDVFQKASVDDGQETLPPKAALSGGEGASYGTEDVSQEEGQDQPLTAMEPDEGKPEKIPKEVSPSGPAEPMECDHFAADPEKMEASFLYPEPAQVPSGKVCKDKAPESRTTAELSLEDLSISSKHQQLEAGKAQGQAGPTEETSQNQKPSRKRKLAGDTESGKTLLLDAYRVWQQGQKVMTYDLGKIEKIMSETYMLIKQVDEAAALEQAVKFCQVHIGASAQKQSVGDAPATPKHPRDSRDNFFAAAPKSLTPPMGTAADATSSVAEALPRLADQQSKPKAASPSSSSSSSSSTGGLLAPPQEPAGVENIKAMPPTSSLKPDKEEASRSEPLLAGLQQESLRCQQMKMATINPSSGLPPWKVELESAGQMWGPASSSKTEVTADGHSLGRQISKASSSRVKSRTLPSVPKLFIPSSVSKFPPEITVTPPTPTLLSPKGSISEETKQKLKSAILSAQSAANVKKESLCQPALEVVETSSQESSLESDSEEEEEEEEDNDCMDI</sequence>
<organism evidence="5 6">
    <name type="scientific">Thamnophis sirtalis</name>
    <dbReference type="NCBI Taxonomy" id="35019"/>
    <lineage>
        <taxon>Eukaryota</taxon>
        <taxon>Metazoa</taxon>
        <taxon>Chordata</taxon>
        <taxon>Craniata</taxon>
        <taxon>Vertebrata</taxon>
        <taxon>Euteleostomi</taxon>
        <taxon>Lepidosauria</taxon>
        <taxon>Squamata</taxon>
        <taxon>Bifurcata</taxon>
        <taxon>Unidentata</taxon>
        <taxon>Episquamata</taxon>
        <taxon>Toxicofera</taxon>
        <taxon>Serpentes</taxon>
        <taxon>Colubroidea</taxon>
        <taxon>Colubridae</taxon>
        <taxon>Natricinae</taxon>
        <taxon>Thamnophis</taxon>
    </lineage>
</organism>
<feature type="region of interest" description="Disordered" evidence="3">
    <location>
        <begin position="541"/>
        <end position="564"/>
    </location>
</feature>
<dbReference type="CDD" id="cd13839">
    <property type="entry name" value="MEF2_binding"/>
    <property type="match status" value="1"/>
</dbReference>
<feature type="region of interest" description="Disordered" evidence="3">
    <location>
        <begin position="129"/>
        <end position="196"/>
    </location>
</feature>